<name>A0A396YWV1_9LEPT</name>
<reference evidence="2" key="1">
    <citation type="submission" date="2018-05" db="EMBL/GenBank/DDBJ databases">
        <title>Leptospira yasudae sp. nov. and Leptospira stimsonii sp. nov., two pathogenic species of the genus Leptospira isolated from environmental sources.</title>
        <authorList>
            <person name="Casanovas-Massana A."/>
            <person name="Hamond C."/>
            <person name="Santos L.A."/>
            <person name="Hacker K.P."/>
            <person name="Balassiano I."/>
            <person name="Medeiros M.A."/>
            <person name="Reis M.G."/>
            <person name="Ko A.I."/>
            <person name="Wunder E.A."/>
        </authorList>
    </citation>
    <scope>NUCLEOTIDE SEQUENCE [LARGE SCALE GENOMIC DNA]</scope>
    <source>
        <strain evidence="2">Yale</strain>
    </source>
</reference>
<proteinExistence type="predicted"/>
<dbReference type="Proteomes" id="UP000265798">
    <property type="component" value="Unassembled WGS sequence"/>
</dbReference>
<comment type="caution">
    <text evidence="1">The sequence shown here is derived from an EMBL/GenBank/DDBJ whole genome shotgun (WGS) entry which is preliminary data.</text>
</comment>
<protein>
    <submittedName>
        <fullName evidence="1">Uncharacterized protein</fullName>
    </submittedName>
</protein>
<organism evidence="1 2">
    <name type="scientific">Leptospira stimsonii</name>
    <dbReference type="NCBI Taxonomy" id="2202203"/>
    <lineage>
        <taxon>Bacteria</taxon>
        <taxon>Pseudomonadati</taxon>
        <taxon>Spirochaetota</taxon>
        <taxon>Spirochaetia</taxon>
        <taxon>Leptospirales</taxon>
        <taxon>Leptospiraceae</taxon>
        <taxon>Leptospira</taxon>
    </lineage>
</organism>
<evidence type="ECO:0000313" key="1">
    <source>
        <dbReference type="EMBL" id="RHX85844.1"/>
    </source>
</evidence>
<sequence>MERFGFSLIEKTKYEILVSGKHTRTAWIRSDAKMFSSFRYSQNKISVKRERNWSFISGRIGNDTKE</sequence>
<accession>A0A396YWV1</accession>
<dbReference type="EMBL" id="QHCT01000007">
    <property type="protein sequence ID" value="RHX85844.1"/>
    <property type="molecule type" value="Genomic_DNA"/>
</dbReference>
<gene>
    <name evidence="1" type="ORF">DLM75_20215</name>
</gene>
<evidence type="ECO:0000313" key="2">
    <source>
        <dbReference type="Proteomes" id="UP000265798"/>
    </source>
</evidence>
<dbReference type="AlphaFoldDB" id="A0A396YWV1"/>